<name>A0A3S1B7C7_ELYCH</name>
<organism evidence="2 3">
    <name type="scientific">Elysia chlorotica</name>
    <name type="common">Eastern emerald elysia</name>
    <name type="synonym">Sea slug</name>
    <dbReference type="NCBI Taxonomy" id="188477"/>
    <lineage>
        <taxon>Eukaryota</taxon>
        <taxon>Metazoa</taxon>
        <taxon>Spiralia</taxon>
        <taxon>Lophotrochozoa</taxon>
        <taxon>Mollusca</taxon>
        <taxon>Gastropoda</taxon>
        <taxon>Heterobranchia</taxon>
        <taxon>Euthyneura</taxon>
        <taxon>Panpulmonata</taxon>
        <taxon>Sacoglossa</taxon>
        <taxon>Placobranchoidea</taxon>
        <taxon>Plakobranchidae</taxon>
        <taxon>Elysia</taxon>
    </lineage>
</organism>
<keyword evidence="1" id="KW-1133">Transmembrane helix</keyword>
<feature type="transmembrane region" description="Helical" evidence="1">
    <location>
        <begin position="12"/>
        <end position="32"/>
    </location>
</feature>
<accession>A0A3S1B7C7</accession>
<evidence type="ECO:0000256" key="1">
    <source>
        <dbReference type="SAM" id="Phobius"/>
    </source>
</evidence>
<keyword evidence="1" id="KW-0472">Membrane</keyword>
<comment type="caution">
    <text evidence="2">The sequence shown here is derived from an EMBL/GenBank/DDBJ whole genome shotgun (WGS) entry which is preliminary data.</text>
</comment>
<dbReference type="AlphaFoldDB" id="A0A3S1B7C7"/>
<evidence type="ECO:0000313" key="3">
    <source>
        <dbReference type="Proteomes" id="UP000271974"/>
    </source>
</evidence>
<dbReference type="Proteomes" id="UP000271974">
    <property type="component" value="Unassembled WGS sequence"/>
</dbReference>
<sequence>MVVFVFTCTRKNLHLTILYMYFVHLFICKSFMFSGPEIDILVFKLKSMPVVLNYIIYSRIWNEDILRQIFMAVFFSVKFFLANNNNNNNNTWLLYIATPKTMPGSVRFTKCLK</sequence>
<dbReference type="EMBL" id="RQTK01000558">
    <property type="protein sequence ID" value="RUS77715.1"/>
    <property type="molecule type" value="Genomic_DNA"/>
</dbReference>
<protein>
    <submittedName>
        <fullName evidence="2">Uncharacterized protein</fullName>
    </submittedName>
</protein>
<gene>
    <name evidence="2" type="ORF">EGW08_014527</name>
</gene>
<keyword evidence="1" id="KW-0812">Transmembrane</keyword>
<proteinExistence type="predicted"/>
<evidence type="ECO:0000313" key="2">
    <source>
        <dbReference type="EMBL" id="RUS77715.1"/>
    </source>
</evidence>
<keyword evidence="3" id="KW-1185">Reference proteome</keyword>
<reference evidence="2 3" key="1">
    <citation type="submission" date="2019-01" db="EMBL/GenBank/DDBJ databases">
        <title>A draft genome assembly of the solar-powered sea slug Elysia chlorotica.</title>
        <authorList>
            <person name="Cai H."/>
            <person name="Li Q."/>
            <person name="Fang X."/>
            <person name="Li J."/>
            <person name="Curtis N.E."/>
            <person name="Altenburger A."/>
            <person name="Shibata T."/>
            <person name="Feng M."/>
            <person name="Maeda T."/>
            <person name="Schwartz J.A."/>
            <person name="Shigenobu S."/>
            <person name="Lundholm N."/>
            <person name="Nishiyama T."/>
            <person name="Yang H."/>
            <person name="Hasebe M."/>
            <person name="Li S."/>
            <person name="Pierce S.K."/>
            <person name="Wang J."/>
        </authorList>
    </citation>
    <scope>NUCLEOTIDE SEQUENCE [LARGE SCALE GENOMIC DNA]</scope>
    <source>
        <strain evidence="2">EC2010</strain>
        <tissue evidence="2">Whole organism of an adult</tissue>
    </source>
</reference>
<feature type="transmembrane region" description="Helical" evidence="1">
    <location>
        <begin position="64"/>
        <end position="82"/>
    </location>
</feature>